<protein>
    <recommendedName>
        <fullName evidence="3">Secreted protein</fullName>
    </recommendedName>
</protein>
<evidence type="ECO:0008006" key="3">
    <source>
        <dbReference type="Google" id="ProtNLM"/>
    </source>
</evidence>
<keyword evidence="2" id="KW-1185">Reference proteome</keyword>
<dbReference type="Proteomes" id="UP001451303">
    <property type="component" value="Unassembled WGS sequence"/>
</dbReference>
<gene>
    <name evidence="1" type="ORF">QR685DRAFT_243626</name>
</gene>
<accession>A0ABR3DBL1</accession>
<sequence length="95" mass="10964">MKKKKKKKKNRGEGRGGVWSDLVVLLVLLLLSRRSSWTTRFGLRRGWYRVPTVKQRESRPKGCPKGEHTSCPSMDWMWVRCLHGLVASQNGALTR</sequence>
<evidence type="ECO:0000313" key="2">
    <source>
        <dbReference type="Proteomes" id="UP001451303"/>
    </source>
</evidence>
<reference evidence="1 2" key="1">
    <citation type="submission" date="2023-09" db="EMBL/GenBank/DDBJ databases">
        <title>Multi-omics analysis of a traditional fermented food reveals byproduct-associated fungal strains for waste-to-food upcycling.</title>
        <authorList>
            <consortium name="Lawrence Berkeley National Laboratory"/>
            <person name="Rekdal V.M."/>
            <person name="Villalobos-Escobedo J.M."/>
            <person name="Rodriguez-Valeron N."/>
            <person name="Garcia M.O."/>
            <person name="Vasquez D.P."/>
            <person name="Damayanti I."/>
            <person name="Sorensen P.M."/>
            <person name="Baidoo E.E."/>
            <person name="De Carvalho A.C."/>
            <person name="Riley R."/>
            <person name="Lipzen A."/>
            <person name="He G."/>
            <person name="Yan M."/>
            <person name="Haridas S."/>
            <person name="Daum C."/>
            <person name="Yoshinaga Y."/>
            <person name="Ng V."/>
            <person name="Grigoriev I.V."/>
            <person name="Munk R."/>
            <person name="Nuraida L."/>
            <person name="Wijaya C.H."/>
            <person name="Morales P.-C."/>
            <person name="Keasling J.D."/>
        </authorList>
    </citation>
    <scope>NUCLEOTIDE SEQUENCE [LARGE SCALE GENOMIC DNA]</scope>
    <source>
        <strain evidence="1 2">FGSC 2613</strain>
    </source>
</reference>
<evidence type="ECO:0000313" key="1">
    <source>
        <dbReference type="EMBL" id="KAL0470065.1"/>
    </source>
</evidence>
<name>A0ABR3DBL1_NEUIN</name>
<proteinExistence type="predicted"/>
<comment type="caution">
    <text evidence="1">The sequence shown here is derived from an EMBL/GenBank/DDBJ whole genome shotgun (WGS) entry which is preliminary data.</text>
</comment>
<organism evidence="1 2">
    <name type="scientific">Neurospora intermedia</name>
    <dbReference type="NCBI Taxonomy" id="5142"/>
    <lineage>
        <taxon>Eukaryota</taxon>
        <taxon>Fungi</taxon>
        <taxon>Dikarya</taxon>
        <taxon>Ascomycota</taxon>
        <taxon>Pezizomycotina</taxon>
        <taxon>Sordariomycetes</taxon>
        <taxon>Sordariomycetidae</taxon>
        <taxon>Sordariales</taxon>
        <taxon>Sordariaceae</taxon>
        <taxon>Neurospora</taxon>
    </lineage>
</organism>
<dbReference type="EMBL" id="JAVLET010000004">
    <property type="protein sequence ID" value="KAL0470065.1"/>
    <property type="molecule type" value="Genomic_DNA"/>
</dbReference>